<proteinExistence type="predicted"/>
<name>A0ABS9EMJ2_9FLAO</name>
<sequence>MTSIANILTQITELTTDLETNYPEIYKFLEEEPITIPAFEHPYLNKKLLKDYLESLKELIIHHKQTHQIQ</sequence>
<organism evidence="1 2">
    <name type="scientific">Gillisia lutea</name>
    <dbReference type="NCBI Taxonomy" id="2909668"/>
    <lineage>
        <taxon>Bacteria</taxon>
        <taxon>Pseudomonadati</taxon>
        <taxon>Bacteroidota</taxon>
        <taxon>Flavobacteriia</taxon>
        <taxon>Flavobacteriales</taxon>
        <taxon>Flavobacteriaceae</taxon>
        <taxon>Gillisia</taxon>
    </lineage>
</organism>
<dbReference type="Proteomes" id="UP001179363">
    <property type="component" value="Unassembled WGS sequence"/>
</dbReference>
<gene>
    <name evidence="1" type="ORF">L1I30_13680</name>
</gene>
<evidence type="ECO:0000313" key="2">
    <source>
        <dbReference type="Proteomes" id="UP001179363"/>
    </source>
</evidence>
<dbReference type="RefSeq" id="WP_236134865.1">
    <property type="nucleotide sequence ID" value="NZ_JAKGTH010000011.1"/>
</dbReference>
<protein>
    <submittedName>
        <fullName evidence="1">Uncharacterized protein</fullName>
    </submittedName>
</protein>
<comment type="caution">
    <text evidence="1">The sequence shown here is derived from an EMBL/GenBank/DDBJ whole genome shotgun (WGS) entry which is preliminary data.</text>
</comment>
<accession>A0ABS9EMJ2</accession>
<evidence type="ECO:0000313" key="1">
    <source>
        <dbReference type="EMBL" id="MCF4102723.1"/>
    </source>
</evidence>
<reference evidence="1" key="1">
    <citation type="submission" date="2022-01" db="EMBL/GenBank/DDBJ databases">
        <title>Gillisia lutea sp. nov., isolated from marine plastic residues from the Malvarosa beach (Valencia, Spain).</title>
        <authorList>
            <person name="Vidal-Verdu A."/>
            <person name="Molina-Menor E."/>
            <person name="Satari L."/>
            <person name="Pascual J."/>
            <person name="Pereto J."/>
            <person name="Porcar M."/>
        </authorList>
    </citation>
    <scope>NUCLEOTIDE SEQUENCE</scope>
    <source>
        <strain evidence="1">M10.2A</strain>
    </source>
</reference>
<keyword evidence="2" id="KW-1185">Reference proteome</keyword>
<dbReference type="EMBL" id="JAKGTH010000011">
    <property type="protein sequence ID" value="MCF4102723.1"/>
    <property type="molecule type" value="Genomic_DNA"/>
</dbReference>